<dbReference type="Gene3D" id="3.90.170.10">
    <property type="entry name" value="Adenylosuccinate Synthetase, subunit A, domain 3"/>
    <property type="match status" value="1"/>
</dbReference>
<reference evidence="12" key="3">
    <citation type="submission" date="2023-06" db="EMBL/GenBank/DDBJ databases">
        <title>Pangenomics reveal diversification of enzyme families and niche specialization in globally abundant SAR202 bacteria.</title>
        <authorList>
            <person name="Saw J.H.W."/>
        </authorList>
    </citation>
    <scope>NUCLEOTIDE SEQUENCE [LARGE SCALE GENOMIC DNA]</scope>
    <source>
        <strain evidence="12">JH1073</strain>
    </source>
</reference>
<feature type="binding site" evidence="8">
    <location>
        <position position="139"/>
    </location>
    <ligand>
        <name>IMP</name>
        <dbReference type="ChEBI" id="CHEBI:58053"/>
        <note>ligand shared between dimeric partners</note>
    </ligand>
</feature>
<comment type="subunit">
    <text evidence="1 8">Homodimer.</text>
</comment>
<feature type="binding site" description="in other chain" evidence="8">
    <location>
        <position position="299"/>
    </location>
    <ligand>
        <name>IMP</name>
        <dbReference type="ChEBI" id="CHEBI:58053"/>
        <note>ligand shared between dimeric partners</note>
    </ligand>
</feature>
<evidence type="ECO:0000256" key="1">
    <source>
        <dbReference type="ARBA" id="ARBA00011738"/>
    </source>
</evidence>
<evidence type="ECO:0000256" key="8">
    <source>
        <dbReference type="HAMAP-Rule" id="MF_00011"/>
    </source>
</evidence>
<dbReference type="CDD" id="cd03108">
    <property type="entry name" value="AdSS"/>
    <property type="match status" value="1"/>
</dbReference>
<evidence type="ECO:0000256" key="6">
    <source>
        <dbReference type="ARBA" id="ARBA00022842"/>
    </source>
</evidence>
<evidence type="ECO:0000313" key="11">
    <source>
        <dbReference type="EMBL" id="WFG38567.1"/>
    </source>
</evidence>
<dbReference type="InterPro" id="IPR042110">
    <property type="entry name" value="Adenylosuccinate_synth_dom2"/>
</dbReference>
<name>A0AAJ5ZGL8_9CHLR</name>
<gene>
    <name evidence="8" type="primary">purA</name>
    <name evidence="10" type="ORF">GKO46_08725</name>
    <name evidence="11" type="ORF">GKO48_02730</name>
</gene>
<keyword evidence="7 8" id="KW-0342">GTP-binding</keyword>
<keyword evidence="6 8" id="KW-0460">Magnesium</keyword>
<dbReference type="HAMAP" id="MF_00011">
    <property type="entry name" value="Adenylosucc_synth"/>
    <property type="match status" value="1"/>
</dbReference>
<keyword evidence="5 8" id="KW-0658">Purine biosynthesis</keyword>
<feature type="binding site" description="in other chain" evidence="8">
    <location>
        <begin position="13"/>
        <end position="16"/>
    </location>
    <ligand>
        <name>IMP</name>
        <dbReference type="ChEBI" id="CHEBI:58053"/>
        <note>ligand shared between dimeric partners</note>
    </ligand>
</feature>
<dbReference type="NCBIfam" id="TIGR00184">
    <property type="entry name" value="purA"/>
    <property type="match status" value="1"/>
</dbReference>
<dbReference type="Gene3D" id="1.10.300.10">
    <property type="entry name" value="Adenylosuccinate Synthetase, subunit A, domain 2"/>
    <property type="match status" value="1"/>
</dbReference>
<dbReference type="InterPro" id="IPR018220">
    <property type="entry name" value="Adenylosuccin_syn_GTP-bd"/>
</dbReference>
<comment type="function">
    <text evidence="8">Plays an important role in the de novo pathway of purine nucleotide biosynthesis. Catalyzes the first committed step in the biosynthesis of AMP from IMP.</text>
</comment>
<dbReference type="InterPro" id="IPR001114">
    <property type="entry name" value="Adenylosuccinate_synthetase"/>
</dbReference>
<dbReference type="EMBL" id="CP046147">
    <property type="protein sequence ID" value="WFG38567.1"/>
    <property type="molecule type" value="Genomic_DNA"/>
</dbReference>
<dbReference type="FunFam" id="3.90.170.10:FF:000001">
    <property type="entry name" value="Adenylosuccinate synthetase"/>
    <property type="match status" value="1"/>
</dbReference>
<dbReference type="SMART" id="SM00788">
    <property type="entry name" value="Adenylsucc_synt"/>
    <property type="match status" value="1"/>
</dbReference>
<organism evidence="11 12">
    <name type="scientific">Candidatus Lucifugimonas marina</name>
    <dbReference type="NCBI Taxonomy" id="3038979"/>
    <lineage>
        <taxon>Bacteria</taxon>
        <taxon>Bacillati</taxon>
        <taxon>Chloroflexota</taxon>
        <taxon>Dehalococcoidia</taxon>
        <taxon>SAR202 cluster</taxon>
        <taxon>Candidatus Lucifugimonadales</taxon>
        <taxon>Candidatus Lucifugimonadaceae</taxon>
        <taxon>Candidatus Lucifugimonas</taxon>
    </lineage>
</organism>
<keyword evidence="2 8" id="KW-0436">Ligase</keyword>
<keyword evidence="8" id="KW-0963">Cytoplasm</keyword>
<feature type="binding site" evidence="8">
    <location>
        <begin position="40"/>
        <end position="42"/>
    </location>
    <ligand>
        <name>GTP</name>
        <dbReference type="ChEBI" id="CHEBI:37565"/>
    </ligand>
</feature>
<dbReference type="GO" id="GO:0044208">
    <property type="term" value="P:'de novo' AMP biosynthetic process"/>
    <property type="evidence" value="ECO:0007669"/>
    <property type="project" value="UniProtKB-UniRule"/>
</dbReference>
<sequence>MPAYAVIGAQWGDEGKGKIIDFLAENAAVIARYSGGNNAGHTVINDAGTFKLHLVPSGICWPHAMNVIGNGVVVDPEVLLKEIGENNLDPTRLAVSDRAHLIMPYHVVLDNLEEARRGNAAIGTTGRGVGPAYVDKVAREGLRVGELLNPEALASRLTEIVSFKNEIITKIYGGDPVDLNDVIALTNKWATELSEYIRPVENLVGDALDNDEKVIVEGAQGALLDMDHGTYPFVTSSNPTVGGTLTGLGMGPRSYGGVAGVFKAYCTRVGAGPFPTEIHGEQGDKIREQAGEFGTTTGRARRIGWFDGVAGRYSARVNGFDAMIITKLDILDGWDEIKICVAYEIDGERTDQFPVDAAKLARVKPIYETIPGWTESTRAITEPEQLNDGARAYIKRLEEVVGVPTKILSTGPRREETLVLEDFLA</sequence>
<evidence type="ECO:0000313" key="12">
    <source>
        <dbReference type="Proteomes" id="UP001219901"/>
    </source>
</evidence>
<proteinExistence type="inferred from homology"/>
<dbReference type="Gene3D" id="3.40.440.10">
    <property type="entry name" value="Adenylosuccinate Synthetase, subunit A, domain 1"/>
    <property type="match status" value="1"/>
</dbReference>
<dbReference type="InterPro" id="IPR042109">
    <property type="entry name" value="Adenylosuccinate_synth_dom1"/>
</dbReference>
<dbReference type="Pfam" id="PF00709">
    <property type="entry name" value="Adenylsucc_synt"/>
    <property type="match status" value="1"/>
</dbReference>
<dbReference type="InterPro" id="IPR042111">
    <property type="entry name" value="Adenylosuccinate_synth_dom3"/>
</dbReference>
<dbReference type="PANTHER" id="PTHR11846:SF0">
    <property type="entry name" value="ADENYLOSUCCINATE SYNTHETASE"/>
    <property type="match status" value="1"/>
</dbReference>
<dbReference type="InterPro" id="IPR027417">
    <property type="entry name" value="P-loop_NTPase"/>
</dbReference>
<dbReference type="AlphaFoldDB" id="A0AAJ5ZGL8"/>
<feature type="binding site" evidence="8">
    <location>
        <position position="301"/>
    </location>
    <ligand>
        <name>GTP</name>
        <dbReference type="ChEBI" id="CHEBI:37565"/>
    </ligand>
</feature>
<dbReference type="GO" id="GO:0005525">
    <property type="term" value="F:GTP binding"/>
    <property type="evidence" value="ECO:0007669"/>
    <property type="project" value="UniProtKB-UniRule"/>
</dbReference>
<evidence type="ECO:0000256" key="2">
    <source>
        <dbReference type="ARBA" id="ARBA00022598"/>
    </source>
</evidence>
<evidence type="ECO:0000256" key="3">
    <source>
        <dbReference type="ARBA" id="ARBA00022723"/>
    </source>
</evidence>
<dbReference type="GO" id="GO:0000287">
    <property type="term" value="F:magnesium ion binding"/>
    <property type="evidence" value="ECO:0007669"/>
    <property type="project" value="UniProtKB-UniRule"/>
</dbReference>
<feature type="binding site" description="in other chain" evidence="8">
    <location>
        <position position="125"/>
    </location>
    <ligand>
        <name>IMP</name>
        <dbReference type="ChEBI" id="CHEBI:58053"/>
        <note>ligand shared between dimeric partners</note>
    </ligand>
</feature>
<dbReference type="EC" id="6.3.4.4" evidence="8 9"/>
<protein>
    <recommendedName>
        <fullName evidence="8 9">Adenylosuccinate synthetase</fullName>
        <shortName evidence="8">AMPSase</shortName>
        <shortName evidence="8">AdSS</shortName>
        <ecNumber evidence="8 9">6.3.4.4</ecNumber>
    </recommendedName>
    <alternativeName>
        <fullName evidence="8">IMP--aspartate ligase</fullName>
    </alternativeName>
</protein>
<reference evidence="11" key="2">
    <citation type="journal article" date="2023" name="Nat. Commun.">
        <title>Cultivation of marine bacteria of the SAR202 clade.</title>
        <authorList>
            <person name="Lim Y."/>
            <person name="Seo J.H."/>
            <person name="Giovannoni S.J."/>
            <person name="Kang I."/>
            <person name="Cho J.C."/>
        </authorList>
    </citation>
    <scope>NUCLEOTIDE SEQUENCE</scope>
    <source>
        <strain evidence="11">JH1073</strain>
    </source>
</reference>
<dbReference type="Proteomes" id="UP001321249">
    <property type="component" value="Unassembled WGS sequence"/>
</dbReference>
<feature type="binding site" evidence="8">
    <location>
        <begin position="409"/>
        <end position="411"/>
    </location>
    <ligand>
        <name>GTP</name>
        <dbReference type="ChEBI" id="CHEBI:37565"/>
    </ligand>
</feature>
<comment type="subcellular location">
    <subcellularLocation>
        <location evidence="8">Cytoplasm</location>
    </subcellularLocation>
</comment>
<feature type="active site" description="Proton donor" evidence="8">
    <location>
        <position position="41"/>
    </location>
</feature>
<dbReference type="GO" id="GO:0005737">
    <property type="term" value="C:cytoplasm"/>
    <property type="evidence" value="ECO:0007669"/>
    <property type="project" value="UniProtKB-SubCell"/>
</dbReference>
<feature type="binding site" evidence="8">
    <location>
        <begin position="12"/>
        <end position="18"/>
    </location>
    <ligand>
        <name>GTP</name>
        <dbReference type="ChEBI" id="CHEBI:37565"/>
    </ligand>
</feature>
<feature type="binding site" evidence="8">
    <location>
        <begin position="327"/>
        <end position="329"/>
    </location>
    <ligand>
        <name>GTP</name>
        <dbReference type="ChEBI" id="CHEBI:37565"/>
    </ligand>
</feature>
<dbReference type="PROSITE" id="PS01266">
    <property type="entry name" value="ADENYLOSUCCIN_SYN_1"/>
    <property type="match status" value="1"/>
</dbReference>
<feature type="active site" description="Proton acceptor" evidence="8">
    <location>
        <position position="13"/>
    </location>
</feature>
<keyword evidence="12" id="KW-1185">Reference proteome</keyword>
<evidence type="ECO:0000313" key="13">
    <source>
        <dbReference type="Proteomes" id="UP001321249"/>
    </source>
</evidence>
<reference evidence="12 13" key="1">
    <citation type="submission" date="2019-11" db="EMBL/GenBank/DDBJ databases">
        <authorList>
            <person name="Cho J.-C."/>
        </authorList>
    </citation>
    <scope>NUCLEOTIDE SEQUENCE [LARGE SCALE GENOMIC DNA]</scope>
    <source>
        <strain evidence="11 12">JH1073</strain>
        <strain evidence="10 13">JH702</strain>
    </source>
</reference>
<comment type="pathway">
    <text evidence="8 9">Purine metabolism; AMP biosynthesis via de novo pathway; AMP from IMP: step 1/2.</text>
</comment>
<dbReference type="GO" id="GO:0004019">
    <property type="term" value="F:adenylosuccinate synthase activity"/>
    <property type="evidence" value="ECO:0007669"/>
    <property type="project" value="UniProtKB-UniRule"/>
</dbReference>
<dbReference type="FunFam" id="1.10.300.10:FF:000001">
    <property type="entry name" value="Adenylosuccinate synthetase"/>
    <property type="match status" value="1"/>
</dbReference>
<dbReference type="EMBL" id="WMBE01000002">
    <property type="protein sequence ID" value="MDG0867156.1"/>
    <property type="molecule type" value="Genomic_DNA"/>
</dbReference>
<keyword evidence="3 8" id="KW-0479">Metal-binding</keyword>
<feature type="binding site" evidence="8">
    <location>
        <begin position="295"/>
        <end position="301"/>
    </location>
    <ligand>
        <name>substrate</name>
    </ligand>
</feature>
<dbReference type="RefSeq" id="WP_342825211.1">
    <property type="nucleotide sequence ID" value="NZ_CP046146.1"/>
</dbReference>
<keyword evidence="4 8" id="KW-0547">Nucleotide-binding</keyword>
<feature type="binding site" description="in other chain" evidence="8">
    <location>
        <begin position="38"/>
        <end position="41"/>
    </location>
    <ligand>
        <name>IMP</name>
        <dbReference type="ChEBI" id="CHEBI:58053"/>
        <note>ligand shared between dimeric partners</note>
    </ligand>
</feature>
<feature type="binding site" description="in other chain" evidence="8">
    <location>
        <position position="220"/>
    </location>
    <ligand>
        <name>IMP</name>
        <dbReference type="ChEBI" id="CHEBI:58053"/>
        <note>ligand shared between dimeric partners</note>
    </ligand>
</feature>
<comment type="cofactor">
    <cofactor evidence="8">
        <name>Mg(2+)</name>
        <dbReference type="ChEBI" id="CHEBI:18420"/>
    </cofactor>
    <text evidence="8">Binds 1 Mg(2+) ion per subunit.</text>
</comment>
<evidence type="ECO:0000256" key="5">
    <source>
        <dbReference type="ARBA" id="ARBA00022755"/>
    </source>
</evidence>
<dbReference type="GO" id="GO:0046040">
    <property type="term" value="P:IMP metabolic process"/>
    <property type="evidence" value="ECO:0007669"/>
    <property type="project" value="TreeGrafter"/>
</dbReference>
<comment type="catalytic activity">
    <reaction evidence="8 9">
        <text>IMP + L-aspartate + GTP = N(6)-(1,2-dicarboxyethyl)-AMP + GDP + phosphate + 2 H(+)</text>
        <dbReference type="Rhea" id="RHEA:15753"/>
        <dbReference type="ChEBI" id="CHEBI:15378"/>
        <dbReference type="ChEBI" id="CHEBI:29991"/>
        <dbReference type="ChEBI" id="CHEBI:37565"/>
        <dbReference type="ChEBI" id="CHEBI:43474"/>
        <dbReference type="ChEBI" id="CHEBI:57567"/>
        <dbReference type="ChEBI" id="CHEBI:58053"/>
        <dbReference type="ChEBI" id="CHEBI:58189"/>
        <dbReference type="EC" id="6.3.4.4"/>
    </reaction>
</comment>
<dbReference type="NCBIfam" id="NF002223">
    <property type="entry name" value="PRK01117.1"/>
    <property type="match status" value="1"/>
</dbReference>
<evidence type="ECO:0000313" key="10">
    <source>
        <dbReference type="EMBL" id="MDG0867156.1"/>
    </source>
</evidence>
<comment type="similarity">
    <text evidence="8 9">Belongs to the adenylosuccinate synthetase family.</text>
</comment>
<feature type="binding site" evidence="8">
    <location>
        <position position="13"/>
    </location>
    <ligand>
        <name>Mg(2+)</name>
        <dbReference type="ChEBI" id="CHEBI:18420"/>
    </ligand>
</feature>
<dbReference type="PANTHER" id="PTHR11846">
    <property type="entry name" value="ADENYLOSUCCINATE SYNTHETASE"/>
    <property type="match status" value="1"/>
</dbReference>
<evidence type="ECO:0000256" key="9">
    <source>
        <dbReference type="RuleBase" id="RU000520"/>
    </source>
</evidence>
<evidence type="ECO:0000256" key="4">
    <source>
        <dbReference type="ARBA" id="ARBA00022741"/>
    </source>
</evidence>
<accession>A0AAJ5ZGL8</accession>
<dbReference type="SUPFAM" id="SSF52540">
    <property type="entry name" value="P-loop containing nucleoside triphosphate hydrolases"/>
    <property type="match status" value="1"/>
</dbReference>
<feature type="binding site" description="in other chain" evidence="8">
    <location>
        <position position="235"/>
    </location>
    <ligand>
        <name>IMP</name>
        <dbReference type="ChEBI" id="CHEBI:58053"/>
        <note>ligand shared between dimeric partners</note>
    </ligand>
</feature>
<feature type="binding site" evidence="8">
    <location>
        <position position="40"/>
    </location>
    <ligand>
        <name>Mg(2+)</name>
        <dbReference type="ChEBI" id="CHEBI:18420"/>
    </ligand>
</feature>
<dbReference type="Proteomes" id="UP001219901">
    <property type="component" value="Chromosome"/>
</dbReference>
<evidence type="ECO:0000256" key="7">
    <source>
        <dbReference type="ARBA" id="ARBA00023134"/>
    </source>
</evidence>